<feature type="compositionally biased region" description="Gly residues" evidence="10">
    <location>
        <begin position="230"/>
        <end position="249"/>
    </location>
</feature>
<feature type="compositionally biased region" description="Polar residues" evidence="10">
    <location>
        <begin position="176"/>
        <end position="194"/>
    </location>
</feature>
<feature type="region of interest" description="Disordered" evidence="10">
    <location>
        <begin position="67"/>
        <end position="110"/>
    </location>
</feature>
<evidence type="ECO:0000256" key="2">
    <source>
        <dbReference type="ARBA" id="ARBA00001913"/>
    </source>
</evidence>
<dbReference type="PANTHER" id="PTHR33407:SF9">
    <property type="entry name" value="PECTATE LYASE F-RELATED"/>
    <property type="match status" value="1"/>
</dbReference>
<dbReference type="InterPro" id="IPR004898">
    <property type="entry name" value="Pectate_lyase_PlyH/PlyE-like"/>
</dbReference>
<evidence type="ECO:0000256" key="6">
    <source>
        <dbReference type="ARBA" id="ARBA00022525"/>
    </source>
</evidence>
<dbReference type="Gene3D" id="2.160.20.10">
    <property type="entry name" value="Single-stranded right-handed beta-helix, Pectin lyase-like"/>
    <property type="match status" value="1"/>
</dbReference>
<evidence type="ECO:0000256" key="1">
    <source>
        <dbReference type="ARBA" id="ARBA00000695"/>
    </source>
</evidence>
<dbReference type="RefSeq" id="WP_316392177.1">
    <property type="nucleotide sequence ID" value="NZ_CP136339.1"/>
</dbReference>
<dbReference type="GO" id="GO:0030570">
    <property type="term" value="F:pectate lyase activity"/>
    <property type="evidence" value="ECO:0007669"/>
    <property type="project" value="UniProtKB-EC"/>
</dbReference>
<dbReference type="SUPFAM" id="SSF51126">
    <property type="entry name" value="Pectin lyase-like"/>
    <property type="match status" value="1"/>
</dbReference>
<dbReference type="EC" id="4.2.2.2" evidence="5"/>
<dbReference type="InterPro" id="IPR012334">
    <property type="entry name" value="Pectin_lyas_fold"/>
</dbReference>
<protein>
    <recommendedName>
        <fullName evidence="5">pectate lyase</fullName>
        <ecNumber evidence="5">4.2.2.2</ecNumber>
    </recommendedName>
</protein>
<sequence length="565" mass="52878">MADISITLSIPSAGLQGGLGGVGGADRTNNNGLGSNGLSGNKSSQEGKLLEALAVILTSLLGNGGAQGNGSNPLERSNDAIGGNNSAGGADGAQGGGGLGNSQGLGGGQGQNGLGDLLTKLLDVLMPKNGAQGGQGLQGNGVNGGSGDNGGLSGAQGSGGAQGAGGAPGLEDLSKSLLQDSGESALSNGISPTQDGGGQIGDNPLLKILLALVAMLMENQKNQFGQPQDGAGGNSGGGAAPSVGGGAGGGAAPSVGGGAGGGAAPSVGGGAGGGAAPSVGGGAGGGAAPSVGGGAGGGAAPSVGGGAGGGAAPSVGGGAGGGAAPSVGGGSTPTVGGGNAASAAGDTNSTASTGSAGKAGPVSFPTADNANAIVVNEPIKVGPGEVFDGKGKTYVAGPALGDGGQKEGQKPLFEVADGGSVKNVIFGNNAADGIHLHGDAKIDNVHWTNVGEDALTVKSNTGKPANVSITNSSAQGASDKVFQLNADANFNVDNFKAKDFGTFVRTNGGQQGNWNLNLSNIDAQNGKFSFVKSDSEGLNVKVNNANLDNVNNHYKVPKSTNLQVS</sequence>
<feature type="region of interest" description="Disordered" evidence="10">
    <location>
        <begin position="132"/>
        <end position="201"/>
    </location>
</feature>
<dbReference type="AlphaFoldDB" id="A0AAX4EXG6"/>
<dbReference type="PANTHER" id="PTHR33407">
    <property type="entry name" value="PECTATE LYASE F-RELATED"/>
    <property type="match status" value="1"/>
</dbReference>
<feature type="compositionally biased region" description="Gly residues" evidence="10">
    <location>
        <begin position="132"/>
        <end position="168"/>
    </location>
</feature>
<evidence type="ECO:0000256" key="7">
    <source>
        <dbReference type="ARBA" id="ARBA00022729"/>
    </source>
</evidence>
<comment type="cofactor">
    <cofactor evidence="2">
        <name>Ca(2+)</name>
        <dbReference type="ChEBI" id="CHEBI:29108"/>
    </cofactor>
</comment>
<evidence type="ECO:0000256" key="3">
    <source>
        <dbReference type="ARBA" id="ARBA00004613"/>
    </source>
</evidence>
<proteinExistence type="inferred from homology"/>
<organism evidence="11 12">
    <name type="scientific">Dickeya solani</name>
    <dbReference type="NCBI Taxonomy" id="1089444"/>
    <lineage>
        <taxon>Bacteria</taxon>
        <taxon>Pseudomonadati</taxon>
        <taxon>Pseudomonadota</taxon>
        <taxon>Gammaproteobacteria</taxon>
        <taxon>Enterobacterales</taxon>
        <taxon>Pectobacteriaceae</taxon>
        <taxon>Dickeya</taxon>
    </lineage>
</organism>
<dbReference type="Proteomes" id="UP001304423">
    <property type="component" value="Chromosome"/>
</dbReference>
<evidence type="ECO:0000256" key="8">
    <source>
        <dbReference type="ARBA" id="ARBA00022837"/>
    </source>
</evidence>
<evidence type="ECO:0000256" key="5">
    <source>
        <dbReference type="ARBA" id="ARBA00012272"/>
    </source>
</evidence>
<feature type="compositionally biased region" description="Gly residues" evidence="10">
    <location>
        <begin position="85"/>
        <end position="110"/>
    </location>
</feature>
<feature type="compositionally biased region" description="Gly residues" evidence="10">
    <location>
        <begin position="318"/>
        <end position="339"/>
    </location>
</feature>
<keyword evidence="6" id="KW-0964">Secreted</keyword>
<feature type="region of interest" description="Disordered" evidence="10">
    <location>
        <begin position="318"/>
        <end position="358"/>
    </location>
</feature>
<dbReference type="Pfam" id="PF03211">
    <property type="entry name" value="Pectate_lyase"/>
    <property type="match status" value="1"/>
</dbReference>
<keyword evidence="7" id="KW-0732">Signal</keyword>
<evidence type="ECO:0000256" key="4">
    <source>
        <dbReference type="ARBA" id="ARBA00006463"/>
    </source>
</evidence>
<feature type="region of interest" description="Disordered" evidence="10">
    <location>
        <begin position="223"/>
        <end position="249"/>
    </location>
</feature>
<dbReference type="InterPro" id="IPR011050">
    <property type="entry name" value="Pectin_lyase_fold/virulence"/>
</dbReference>
<keyword evidence="8" id="KW-0106">Calcium</keyword>
<evidence type="ECO:0000313" key="11">
    <source>
        <dbReference type="EMBL" id="WOA51539.1"/>
    </source>
</evidence>
<evidence type="ECO:0000313" key="12">
    <source>
        <dbReference type="Proteomes" id="UP001304423"/>
    </source>
</evidence>
<keyword evidence="9 11" id="KW-0456">Lyase</keyword>
<evidence type="ECO:0000256" key="9">
    <source>
        <dbReference type="ARBA" id="ARBA00023239"/>
    </source>
</evidence>
<dbReference type="EMBL" id="CP136339">
    <property type="protein sequence ID" value="WOA51539.1"/>
    <property type="molecule type" value="Genomic_DNA"/>
</dbReference>
<evidence type="ECO:0000256" key="10">
    <source>
        <dbReference type="SAM" id="MobiDB-lite"/>
    </source>
</evidence>
<gene>
    <name evidence="11" type="ORF">RXA29_16720</name>
</gene>
<dbReference type="GO" id="GO:0005576">
    <property type="term" value="C:extracellular region"/>
    <property type="evidence" value="ECO:0007669"/>
    <property type="project" value="UniProtKB-SubCell"/>
</dbReference>
<comment type="similarity">
    <text evidence="4">Belongs to the polysaccharide lyase 3 family.</text>
</comment>
<comment type="catalytic activity">
    <reaction evidence="1">
        <text>Eliminative cleavage of (1-&gt;4)-alpha-D-galacturonan to give oligosaccharides with 4-deoxy-alpha-D-galact-4-enuronosyl groups at their non-reducing ends.</text>
        <dbReference type="EC" id="4.2.2.2"/>
    </reaction>
</comment>
<reference evidence="11" key="1">
    <citation type="submission" date="2023-10" db="EMBL/GenBank/DDBJ databases">
        <title>Clonality and diversity in the soft rot Dickeya solani phytopathogen.</title>
        <authorList>
            <person name="Pedron J."/>
            <person name="Van Gijsegem F."/>
            <person name="Portier P."/>
            <person name="Taghouti G."/>
        </authorList>
    </citation>
    <scope>NUCLEOTIDE SEQUENCE</scope>
    <source>
        <strain evidence="11">CFBP5647</strain>
    </source>
</reference>
<name>A0AAX4EXG6_9GAMM</name>
<feature type="compositionally biased region" description="Polar residues" evidence="10">
    <location>
        <begin position="345"/>
        <end position="355"/>
    </location>
</feature>
<comment type="subcellular location">
    <subcellularLocation>
        <location evidence="3">Secreted</location>
    </subcellularLocation>
</comment>
<accession>A0AAX4EXG6</accession>